<reference evidence="1" key="1">
    <citation type="submission" date="2020-10" db="EMBL/GenBank/DDBJ databases">
        <authorList>
            <person name="Gilroy R."/>
        </authorList>
    </citation>
    <scope>NUCLEOTIDE SEQUENCE</scope>
    <source>
        <strain evidence="1">CHK152-2871</strain>
    </source>
</reference>
<reference evidence="1" key="2">
    <citation type="journal article" date="2021" name="PeerJ">
        <title>Extensive microbial diversity within the chicken gut microbiome revealed by metagenomics and culture.</title>
        <authorList>
            <person name="Gilroy R."/>
            <person name="Ravi A."/>
            <person name="Getino M."/>
            <person name="Pursley I."/>
            <person name="Horton D.L."/>
            <person name="Alikhan N.F."/>
            <person name="Baker D."/>
            <person name="Gharbi K."/>
            <person name="Hall N."/>
            <person name="Watson M."/>
            <person name="Adriaenssens E.M."/>
            <person name="Foster-Nyarko E."/>
            <person name="Jarju S."/>
            <person name="Secka A."/>
            <person name="Antonio M."/>
            <person name="Oren A."/>
            <person name="Chaudhuri R.R."/>
            <person name="La Ragione R."/>
            <person name="Hildebrand F."/>
            <person name="Pallen M.J."/>
        </authorList>
    </citation>
    <scope>NUCLEOTIDE SEQUENCE</scope>
    <source>
        <strain evidence="1">CHK152-2871</strain>
    </source>
</reference>
<dbReference type="Proteomes" id="UP000886865">
    <property type="component" value="Unassembled WGS sequence"/>
</dbReference>
<gene>
    <name evidence="1" type="ORF">IAA86_08105</name>
</gene>
<comment type="caution">
    <text evidence="1">The sequence shown here is derived from an EMBL/GenBank/DDBJ whole genome shotgun (WGS) entry which is preliminary data.</text>
</comment>
<dbReference type="AlphaFoldDB" id="A0A9D1JXX6"/>
<accession>A0A9D1JXX6</accession>
<protein>
    <submittedName>
        <fullName evidence="1">Uncharacterized protein</fullName>
    </submittedName>
</protein>
<proteinExistence type="predicted"/>
<evidence type="ECO:0000313" key="2">
    <source>
        <dbReference type="Proteomes" id="UP000886865"/>
    </source>
</evidence>
<dbReference type="EMBL" id="DVJQ01000070">
    <property type="protein sequence ID" value="HIS74964.1"/>
    <property type="molecule type" value="Genomic_DNA"/>
</dbReference>
<sequence>MQQSIQANIRRMRNFLGFSRSFLIRKNPLKIFSKEFATMLKNFFSMNKKRKMVKYRLNYQLYKLNQMEKLIAQNNDHVFLRGNKFNEMR</sequence>
<organism evidence="1 2">
    <name type="scientific">Candidatus Galligastranaerophilus intestinavium</name>
    <dbReference type="NCBI Taxonomy" id="2840836"/>
    <lineage>
        <taxon>Bacteria</taxon>
        <taxon>Candidatus Galligastranaerophilus</taxon>
    </lineage>
</organism>
<name>A0A9D1JXX6_9BACT</name>
<evidence type="ECO:0000313" key="1">
    <source>
        <dbReference type="EMBL" id="HIS74964.1"/>
    </source>
</evidence>